<comment type="caution">
    <text evidence="1">The sequence shown here is derived from an EMBL/GenBank/DDBJ whole genome shotgun (WGS) entry which is preliminary data.</text>
</comment>
<sequence length="85" mass="9310">MGTFPLQLAALSWPSSLSVAHKQTLSDWPRHTWRDPCSTPLKAERPSTVRFAGVSCLTFFQSSLGPSQLTPPWLAARYGKHGSLG</sequence>
<evidence type="ECO:0000313" key="1">
    <source>
        <dbReference type="EMBL" id="KAK3316477.1"/>
    </source>
</evidence>
<dbReference type="EMBL" id="JAUEDM010000005">
    <property type="protein sequence ID" value="KAK3316477.1"/>
    <property type="molecule type" value="Genomic_DNA"/>
</dbReference>
<accession>A0AAE0I0V6</accession>
<proteinExistence type="predicted"/>
<reference evidence="1" key="1">
    <citation type="journal article" date="2023" name="Mol. Phylogenet. Evol.">
        <title>Genome-scale phylogeny and comparative genomics of the fungal order Sordariales.</title>
        <authorList>
            <person name="Hensen N."/>
            <person name="Bonometti L."/>
            <person name="Westerberg I."/>
            <person name="Brannstrom I.O."/>
            <person name="Guillou S."/>
            <person name="Cros-Aarteil S."/>
            <person name="Calhoun S."/>
            <person name="Haridas S."/>
            <person name="Kuo A."/>
            <person name="Mondo S."/>
            <person name="Pangilinan J."/>
            <person name="Riley R."/>
            <person name="LaButti K."/>
            <person name="Andreopoulos B."/>
            <person name="Lipzen A."/>
            <person name="Chen C."/>
            <person name="Yan M."/>
            <person name="Daum C."/>
            <person name="Ng V."/>
            <person name="Clum A."/>
            <person name="Steindorff A."/>
            <person name="Ohm R.A."/>
            <person name="Martin F."/>
            <person name="Silar P."/>
            <person name="Natvig D.O."/>
            <person name="Lalanne C."/>
            <person name="Gautier V."/>
            <person name="Ament-Velasquez S.L."/>
            <person name="Kruys A."/>
            <person name="Hutchinson M.I."/>
            <person name="Powell A.J."/>
            <person name="Barry K."/>
            <person name="Miller A.N."/>
            <person name="Grigoriev I.V."/>
            <person name="Debuchy R."/>
            <person name="Gladieux P."/>
            <person name="Hiltunen Thoren M."/>
            <person name="Johannesson H."/>
        </authorList>
    </citation>
    <scope>NUCLEOTIDE SEQUENCE</scope>
    <source>
        <strain evidence="1">CBS 118394</strain>
    </source>
</reference>
<dbReference type="Proteomes" id="UP001283341">
    <property type="component" value="Unassembled WGS sequence"/>
</dbReference>
<reference evidence="1" key="2">
    <citation type="submission" date="2023-06" db="EMBL/GenBank/DDBJ databases">
        <authorList>
            <consortium name="Lawrence Berkeley National Laboratory"/>
            <person name="Haridas S."/>
            <person name="Hensen N."/>
            <person name="Bonometti L."/>
            <person name="Westerberg I."/>
            <person name="Brannstrom I.O."/>
            <person name="Guillou S."/>
            <person name="Cros-Aarteil S."/>
            <person name="Calhoun S."/>
            <person name="Kuo A."/>
            <person name="Mondo S."/>
            <person name="Pangilinan J."/>
            <person name="Riley R."/>
            <person name="Labutti K."/>
            <person name="Andreopoulos B."/>
            <person name="Lipzen A."/>
            <person name="Chen C."/>
            <person name="Yanf M."/>
            <person name="Daum C."/>
            <person name="Ng V."/>
            <person name="Clum A."/>
            <person name="Steindorff A."/>
            <person name="Ohm R."/>
            <person name="Martin F."/>
            <person name="Silar P."/>
            <person name="Natvig D."/>
            <person name="Lalanne C."/>
            <person name="Gautier V."/>
            <person name="Ament-Velasquez S.L."/>
            <person name="Kruys A."/>
            <person name="Hutchinson M.I."/>
            <person name="Powell A.J."/>
            <person name="Barry K."/>
            <person name="Miller A.N."/>
            <person name="Grigoriev I.V."/>
            <person name="Debuchy R."/>
            <person name="Gladieux P."/>
            <person name="Thoren M.H."/>
            <person name="Johannesson H."/>
        </authorList>
    </citation>
    <scope>NUCLEOTIDE SEQUENCE</scope>
    <source>
        <strain evidence="1">CBS 118394</strain>
    </source>
</reference>
<dbReference type="AlphaFoldDB" id="A0AAE0I0V6"/>
<name>A0AAE0I0V6_9PEZI</name>
<gene>
    <name evidence="1" type="ORF">B0H66DRAFT_296168</name>
</gene>
<keyword evidence="2" id="KW-1185">Reference proteome</keyword>
<evidence type="ECO:0000313" key="2">
    <source>
        <dbReference type="Proteomes" id="UP001283341"/>
    </source>
</evidence>
<organism evidence="1 2">
    <name type="scientific">Apodospora peruviana</name>
    <dbReference type="NCBI Taxonomy" id="516989"/>
    <lineage>
        <taxon>Eukaryota</taxon>
        <taxon>Fungi</taxon>
        <taxon>Dikarya</taxon>
        <taxon>Ascomycota</taxon>
        <taxon>Pezizomycotina</taxon>
        <taxon>Sordariomycetes</taxon>
        <taxon>Sordariomycetidae</taxon>
        <taxon>Sordariales</taxon>
        <taxon>Lasiosphaeriaceae</taxon>
        <taxon>Apodospora</taxon>
    </lineage>
</organism>
<protein>
    <submittedName>
        <fullName evidence="1">Uncharacterized protein</fullName>
    </submittedName>
</protein>